<evidence type="ECO:0000313" key="4">
    <source>
        <dbReference type="Proteomes" id="UP000593564"/>
    </source>
</evidence>
<evidence type="ECO:0000256" key="1">
    <source>
        <dbReference type="SAM" id="Phobius"/>
    </source>
</evidence>
<keyword evidence="4" id="KW-1185">Reference proteome</keyword>
<evidence type="ECO:0000313" key="3">
    <source>
        <dbReference type="EMBL" id="KAF5946298.1"/>
    </source>
</evidence>
<dbReference type="Proteomes" id="UP000593564">
    <property type="component" value="Unassembled WGS sequence"/>
</dbReference>
<evidence type="ECO:0000259" key="2">
    <source>
        <dbReference type="Pfam" id="PF05686"/>
    </source>
</evidence>
<feature type="domain" description="Glycosyl transferase CAP10" evidence="2">
    <location>
        <begin position="72"/>
        <end position="111"/>
    </location>
</feature>
<name>A0A7J7H3L7_CAMSI</name>
<dbReference type="EMBL" id="JACBKZ010000007">
    <property type="protein sequence ID" value="KAF5946298.1"/>
    <property type="molecule type" value="Genomic_DNA"/>
</dbReference>
<dbReference type="InterPro" id="IPR006598">
    <property type="entry name" value="CAP10"/>
</dbReference>
<keyword evidence="1" id="KW-0812">Transmembrane</keyword>
<protein>
    <recommendedName>
        <fullName evidence="2">Glycosyl transferase CAP10 domain-containing protein</fullName>
    </recommendedName>
</protein>
<dbReference type="AlphaFoldDB" id="A0A7J7H3L7"/>
<feature type="transmembrane region" description="Helical" evidence="1">
    <location>
        <begin position="12"/>
        <end position="34"/>
    </location>
</feature>
<gene>
    <name evidence="3" type="ORF">HYC85_016526</name>
</gene>
<sequence length="135" mass="15399">MGLDPLDSKGPSMISVLSIVIKPFLEILALIFHFKRQFYPPTSSDIYPDRINCSITCPVHSLATIKSGDSSSSEVCPEYFQWIHQDLNPWKENGITKEMVESAESKAYARIKYTFFKGCVPYYMHLLHIVLVHVT</sequence>
<keyword evidence="1" id="KW-0472">Membrane</keyword>
<comment type="caution">
    <text evidence="3">The sequence shown here is derived from an EMBL/GenBank/DDBJ whole genome shotgun (WGS) entry which is preliminary data.</text>
</comment>
<keyword evidence="1" id="KW-1133">Transmembrane helix</keyword>
<organism evidence="3 4">
    <name type="scientific">Camellia sinensis</name>
    <name type="common">Tea plant</name>
    <name type="synonym">Thea sinensis</name>
    <dbReference type="NCBI Taxonomy" id="4442"/>
    <lineage>
        <taxon>Eukaryota</taxon>
        <taxon>Viridiplantae</taxon>
        <taxon>Streptophyta</taxon>
        <taxon>Embryophyta</taxon>
        <taxon>Tracheophyta</taxon>
        <taxon>Spermatophyta</taxon>
        <taxon>Magnoliopsida</taxon>
        <taxon>eudicotyledons</taxon>
        <taxon>Gunneridae</taxon>
        <taxon>Pentapetalae</taxon>
        <taxon>asterids</taxon>
        <taxon>Ericales</taxon>
        <taxon>Theaceae</taxon>
        <taxon>Camellia</taxon>
    </lineage>
</organism>
<accession>A0A7J7H3L7</accession>
<dbReference type="Pfam" id="PF05686">
    <property type="entry name" value="Glyco_transf_90"/>
    <property type="match status" value="1"/>
</dbReference>
<reference evidence="3 4" key="2">
    <citation type="submission" date="2020-07" db="EMBL/GenBank/DDBJ databases">
        <title>Genome assembly of wild tea tree DASZ reveals pedigree and selection history of tea varieties.</title>
        <authorList>
            <person name="Zhang W."/>
        </authorList>
    </citation>
    <scope>NUCLEOTIDE SEQUENCE [LARGE SCALE GENOMIC DNA]</scope>
    <source>
        <strain evidence="4">cv. G240</strain>
        <tissue evidence="3">Leaf</tissue>
    </source>
</reference>
<proteinExistence type="predicted"/>
<reference evidence="4" key="1">
    <citation type="journal article" date="2020" name="Nat. Commun.">
        <title>Genome assembly of wild tea tree DASZ reveals pedigree and selection history of tea varieties.</title>
        <authorList>
            <person name="Zhang W."/>
            <person name="Zhang Y."/>
            <person name="Qiu H."/>
            <person name="Guo Y."/>
            <person name="Wan H."/>
            <person name="Zhang X."/>
            <person name="Scossa F."/>
            <person name="Alseekh S."/>
            <person name="Zhang Q."/>
            <person name="Wang P."/>
            <person name="Xu L."/>
            <person name="Schmidt M.H."/>
            <person name="Jia X."/>
            <person name="Li D."/>
            <person name="Zhu A."/>
            <person name="Guo F."/>
            <person name="Chen W."/>
            <person name="Ni D."/>
            <person name="Usadel B."/>
            <person name="Fernie A.R."/>
            <person name="Wen W."/>
        </authorList>
    </citation>
    <scope>NUCLEOTIDE SEQUENCE [LARGE SCALE GENOMIC DNA]</scope>
    <source>
        <strain evidence="4">cv. G240</strain>
    </source>
</reference>